<dbReference type="InterPro" id="IPR007195">
    <property type="entry name" value="TolB_N"/>
</dbReference>
<dbReference type="Gene3D" id="2.120.10.60">
    <property type="entry name" value="Tricorn protease N-terminal domain"/>
    <property type="match status" value="1"/>
</dbReference>
<evidence type="ECO:0000256" key="2">
    <source>
        <dbReference type="ARBA" id="ARBA00009820"/>
    </source>
</evidence>
<protein>
    <submittedName>
        <fullName evidence="6">TolB protein</fullName>
    </submittedName>
</protein>
<evidence type="ECO:0000256" key="3">
    <source>
        <dbReference type="ARBA" id="ARBA00022729"/>
    </source>
</evidence>
<feature type="domain" description="TolB N-terminal" evidence="5">
    <location>
        <begin position="36"/>
        <end position="145"/>
    </location>
</feature>
<dbReference type="NCBIfam" id="TIGR02800">
    <property type="entry name" value="propeller_TolB"/>
    <property type="match status" value="1"/>
</dbReference>
<dbReference type="EMBL" id="ATBP01000110">
    <property type="protein sequence ID" value="ETR72819.1"/>
    <property type="molecule type" value="Genomic_DNA"/>
</dbReference>
<dbReference type="Gene3D" id="3.40.50.10070">
    <property type="entry name" value="TolB, N-terminal domain"/>
    <property type="match status" value="1"/>
</dbReference>
<dbReference type="Gene3D" id="2.120.10.30">
    <property type="entry name" value="TolB, C-terminal domain"/>
    <property type="match status" value="2"/>
</dbReference>
<dbReference type="GO" id="GO:0017038">
    <property type="term" value="P:protein import"/>
    <property type="evidence" value="ECO:0007669"/>
    <property type="project" value="InterPro"/>
</dbReference>
<dbReference type="SUPFAM" id="SSF52964">
    <property type="entry name" value="TolB, N-terminal domain"/>
    <property type="match status" value="1"/>
</dbReference>
<dbReference type="Pfam" id="PF04052">
    <property type="entry name" value="TolB_N"/>
    <property type="match status" value="1"/>
</dbReference>
<comment type="caution">
    <text evidence="6">The sequence shown here is derived from an EMBL/GenBank/DDBJ whole genome shotgun (WGS) entry which is preliminary data.</text>
</comment>
<dbReference type="InterPro" id="IPR014167">
    <property type="entry name" value="Tol-Pal_TolB"/>
</dbReference>
<proteinExistence type="inferred from homology"/>
<name>A0A1V1PD20_9BACT</name>
<keyword evidence="4" id="KW-0574">Periplasm</keyword>
<keyword evidence="3" id="KW-0732">Signal</keyword>
<evidence type="ECO:0000259" key="5">
    <source>
        <dbReference type="Pfam" id="PF04052"/>
    </source>
</evidence>
<dbReference type="SUPFAM" id="SSF69304">
    <property type="entry name" value="Tricorn protease N-terminal domain"/>
    <property type="match status" value="1"/>
</dbReference>
<dbReference type="AlphaFoldDB" id="A0A1V1PD20"/>
<evidence type="ECO:0000313" key="7">
    <source>
        <dbReference type="Proteomes" id="UP000189670"/>
    </source>
</evidence>
<comment type="subcellular location">
    <subcellularLocation>
        <location evidence="1">Periplasm</location>
    </subcellularLocation>
</comment>
<organism evidence="6 7">
    <name type="scientific">Candidatus Magnetoglobus multicellularis str. Araruama</name>
    <dbReference type="NCBI Taxonomy" id="890399"/>
    <lineage>
        <taxon>Bacteria</taxon>
        <taxon>Pseudomonadati</taxon>
        <taxon>Thermodesulfobacteriota</taxon>
        <taxon>Desulfobacteria</taxon>
        <taxon>Desulfobacterales</taxon>
        <taxon>Desulfobacteraceae</taxon>
        <taxon>Candidatus Magnetoglobus</taxon>
    </lineage>
</organism>
<evidence type="ECO:0000313" key="6">
    <source>
        <dbReference type="EMBL" id="ETR72819.1"/>
    </source>
</evidence>
<dbReference type="GO" id="GO:0042597">
    <property type="term" value="C:periplasmic space"/>
    <property type="evidence" value="ECO:0007669"/>
    <property type="project" value="UniProtKB-SubCell"/>
</dbReference>
<reference evidence="7" key="1">
    <citation type="submission" date="2012-11" db="EMBL/GenBank/DDBJ databases">
        <authorList>
            <person name="Lucero-Rivera Y.E."/>
            <person name="Tovar-Ramirez D."/>
        </authorList>
    </citation>
    <scope>NUCLEOTIDE SEQUENCE [LARGE SCALE GENOMIC DNA]</scope>
    <source>
        <strain evidence="7">Araruama</strain>
    </source>
</reference>
<dbReference type="PANTHER" id="PTHR36842">
    <property type="entry name" value="PROTEIN TOLB HOMOLOG"/>
    <property type="match status" value="1"/>
</dbReference>
<dbReference type="InterPro" id="IPR011659">
    <property type="entry name" value="WD40"/>
</dbReference>
<dbReference type="HAMAP" id="MF_00671">
    <property type="entry name" value="TolB"/>
    <property type="match status" value="1"/>
</dbReference>
<comment type="similarity">
    <text evidence="2">Belongs to the TolB family.</text>
</comment>
<dbReference type="Pfam" id="PF07676">
    <property type="entry name" value="PD40"/>
    <property type="match status" value="4"/>
</dbReference>
<accession>A0A1V1PD20</accession>
<evidence type="ECO:0000256" key="1">
    <source>
        <dbReference type="ARBA" id="ARBA00004418"/>
    </source>
</evidence>
<gene>
    <name evidence="6" type="ORF">OMM_01416</name>
</gene>
<evidence type="ECO:0000256" key="4">
    <source>
        <dbReference type="ARBA" id="ARBA00022764"/>
    </source>
</evidence>
<sequence>MRIPDLKIKYISSIIVSFILASVCVMSANAQRVIDYIDISNPFLRKIPIAVPVFRYTPETSPTESISREMTRVLSETLEFTGFFKMLNEKAFLENLQKTGITGSTLNFKNWTAIGAELLVTGGIQVQDKLVVVELRLFDTFSGRLLVGKKYKGWHNDTRKIIRRFCNEVIERLTGSKGFFNSQIAFVSSHTGNKEIYTCDFDGYDIKQMTYNRSINLTPSWSHDKEWLAYTSYTRNKPDLYVRHMIGKKRGFYISFKGHNITPAWHPKRLEFAAALSKPGNSEIYLLTRTGKIIKRLTYDWGIDVSPTWSPDGKKVAFVSNRSGNAHIYIYEMDSGKTKRLTYEGKYNVSPTWSPKGDRIAFCGRTNERFDIYVMNVDGSRKMQLTHNSANNESPNWSPDGNLLAFSSTRTGKSKIFVMTAYGTDQRQLISMKGQQFDPAWSSNGQ</sequence>
<dbReference type="Proteomes" id="UP000189670">
    <property type="component" value="Unassembled WGS sequence"/>
</dbReference>
<dbReference type="PANTHER" id="PTHR36842:SF1">
    <property type="entry name" value="PROTEIN TOLB"/>
    <property type="match status" value="1"/>
</dbReference>
<dbReference type="InterPro" id="IPR011042">
    <property type="entry name" value="6-blade_b-propeller_TolB-like"/>
</dbReference>